<reference evidence="4 5" key="1">
    <citation type="submission" date="2016-02" db="EMBL/GenBank/DDBJ databases">
        <title>Genome analysis of coral dinoflagellate symbionts highlights evolutionary adaptations to a symbiotic lifestyle.</title>
        <authorList>
            <person name="Aranda M."/>
            <person name="Li Y."/>
            <person name="Liew Y.J."/>
            <person name="Baumgarten S."/>
            <person name="Simakov O."/>
            <person name="Wilson M."/>
            <person name="Piel J."/>
            <person name="Ashoor H."/>
            <person name="Bougouffa S."/>
            <person name="Bajic V.B."/>
            <person name="Ryu T."/>
            <person name="Ravasi T."/>
            <person name="Bayer T."/>
            <person name="Micklem G."/>
            <person name="Kim H."/>
            <person name="Bhak J."/>
            <person name="Lajeunesse T.C."/>
            <person name="Voolstra C.R."/>
        </authorList>
    </citation>
    <scope>NUCLEOTIDE SEQUENCE [LARGE SCALE GENOMIC DNA]</scope>
    <source>
        <strain evidence="4 5">CCMP2467</strain>
    </source>
</reference>
<dbReference type="AlphaFoldDB" id="A0A1Q9DP34"/>
<dbReference type="InterPro" id="IPR036869">
    <property type="entry name" value="J_dom_sf"/>
</dbReference>
<keyword evidence="2" id="KW-0472">Membrane</keyword>
<evidence type="ECO:0000256" key="1">
    <source>
        <dbReference type="SAM" id="MobiDB-lite"/>
    </source>
</evidence>
<dbReference type="OrthoDB" id="10250354at2759"/>
<dbReference type="PROSITE" id="PS50076">
    <property type="entry name" value="DNAJ_2"/>
    <property type="match status" value="1"/>
</dbReference>
<evidence type="ECO:0000313" key="4">
    <source>
        <dbReference type="EMBL" id="OLP96918.1"/>
    </source>
</evidence>
<feature type="domain" description="J" evidence="3">
    <location>
        <begin position="265"/>
        <end position="330"/>
    </location>
</feature>
<evidence type="ECO:0000256" key="2">
    <source>
        <dbReference type="SAM" id="Phobius"/>
    </source>
</evidence>
<dbReference type="Gene3D" id="1.10.287.110">
    <property type="entry name" value="DnaJ domain"/>
    <property type="match status" value="1"/>
</dbReference>
<evidence type="ECO:0000313" key="5">
    <source>
        <dbReference type="Proteomes" id="UP000186817"/>
    </source>
</evidence>
<dbReference type="EMBL" id="LSRX01000452">
    <property type="protein sequence ID" value="OLP96918.1"/>
    <property type="molecule type" value="Genomic_DNA"/>
</dbReference>
<protein>
    <recommendedName>
        <fullName evidence="3">J domain-containing protein</fullName>
    </recommendedName>
</protein>
<organism evidence="4 5">
    <name type="scientific">Symbiodinium microadriaticum</name>
    <name type="common">Dinoflagellate</name>
    <name type="synonym">Zooxanthella microadriatica</name>
    <dbReference type="NCBI Taxonomy" id="2951"/>
    <lineage>
        <taxon>Eukaryota</taxon>
        <taxon>Sar</taxon>
        <taxon>Alveolata</taxon>
        <taxon>Dinophyceae</taxon>
        <taxon>Suessiales</taxon>
        <taxon>Symbiodiniaceae</taxon>
        <taxon>Symbiodinium</taxon>
    </lineage>
</organism>
<dbReference type="InterPro" id="IPR001623">
    <property type="entry name" value="DnaJ_domain"/>
</dbReference>
<proteinExistence type="predicted"/>
<evidence type="ECO:0000259" key="3">
    <source>
        <dbReference type="PROSITE" id="PS50076"/>
    </source>
</evidence>
<feature type="region of interest" description="Disordered" evidence="1">
    <location>
        <begin position="138"/>
        <end position="168"/>
    </location>
</feature>
<dbReference type="CDD" id="cd06257">
    <property type="entry name" value="DnaJ"/>
    <property type="match status" value="1"/>
</dbReference>
<sequence length="405" mass="44320">MASFKICQQLLPPKKKPAVLYAMCGLLQAMQQRPTARWTGTTSARQRPAVLRAVGRFQWTVLSAGQPRHVGAVDAAHREPVLQQEWQAYQSKFDAAQGPQEILKGCARVPQSNHLDMAKESPVPVLPGAIARDFSGQLGSEVSEPPYSLPKSSRSKTSESYPSKRNAAESANADKLCASVISKGKEVQFSLDVVPDGKLRKSDDLPSASPLLVRWRQKVRIVAVLGLYVVWMLFVAASKVWLSSLSPDAMAARPTEVLRPKSLAEALQLLELESVPGKSEEVEAAFRKLALVHHPDKGGDLERWLRLQAARGYVQEWLAKKEQAAEDPLSKAKGRVPWLGCYCAVCSPYIIKMANCKACLGVAAGGGHSCGVLSQMSGRFSREAKAFVVMKISHEEMTDDIHTQQ</sequence>
<comment type="caution">
    <text evidence="4">The sequence shown here is derived from an EMBL/GenBank/DDBJ whole genome shotgun (WGS) entry which is preliminary data.</text>
</comment>
<dbReference type="SUPFAM" id="SSF46565">
    <property type="entry name" value="Chaperone J-domain"/>
    <property type="match status" value="1"/>
</dbReference>
<accession>A0A1Q9DP34</accession>
<keyword evidence="2" id="KW-1133">Transmembrane helix</keyword>
<keyword evidence="5" id="KW-1185">Reference proteome</keyword>
<name>A0A1Q9DP34_SYMMI</name>
<keyword evidence="2" id="KW-0812">Transmembrane</keyword>
<gene>
    <name evidence="4" type="ORF">AK812_SmicGene20801</name>
</gene>
<dbReference type="Proteomes" id="UP000186817">
    <property type="component" value="Unassembled WGS sequence"/>
</dbReference>
<feature type="transmembrane region" description="Helical" evidence="2">
    <location>
        <begin position="221"/>
        <end position="242"/>
    </location>
</feature>